<comment type="caution">
    <text evidence="8">The sequence shown here is derived from an EMBL/GenBank/DDBJ whole genome shotgun (WGS) entry which is preliminary data.</text>
</comment>
<evidence type="ECO:0000256" key="1">
    <source>
        <dbReference type="ARBA" id="ARBA00004141"/>
    </source>
</evidence>
<feature type="non-terminal residue" evidence="8">
    <location>
        <position position="247"/>
    </location>
</feature>
<evidence type="ECO:0000256" key="4">
    <source>
        <dbReference type="ARBA" id="ARBA00022989"/>
    </source>
</evidence>
<evidence type="ECO:0000256" key="5">
    <source>
        <dbReference type="ARBA" id="ARBA00023136"/>
    </source>
</evidence>
<keyword evidence="5 7" id="KW-0472">Membrane</keyword>
<evidence type="ECO:0000256" key="3">
    <source>
        <dbReference type="ARBA" id="ARBA00022692"/>
    </source>
</evidence>
<dbReference type="STRING" id="67003.A0A1X0P038"/>
<evidence type="ECO:0000256" key="2">
    <source>
        <dbReference type="ARBA" id="ARBA00022448"/>
    </source>
</evidence>
<dbReference type="AlphaFoldDB" id="A0A1X0P038"/>
<keyword evidence="2" id="KW-0813">Transport</keyword>
<dbReference type="GeneID" id="39983747"/>
<evidence type="ECO:0000313" key="8">
    <source>
        <dbReference type="EMBL" id="ORC90304.1"/>
    </source>
</evidence>
<evidence type="ECO:0000313" key="9">
    <source>
        <dbReference type="Proteomes" id="UP000192257"/>
    </source>
</evidence>
<dbReference type="VEuPathDB" id="TriTrypDB:TM35_000081020"/>
<organism evidence="8 9">
    <name type="scientific">Trypanosoma theileri</name>
    <dbReference type="NCBI Taxonomy" id="67003"/>
    <lineage>
        <taxon>Eukaryota</taxon>
        <taxon>Discoba</taxon>
        <taxon>Euglenozoa</taxon>
        <taxon>Kinetoplastea</taxon>
        <taxon>Metakinetoplastina</taxon>
        <taxon>Trypanosomatida</taxon>
        <taxon>Trypanosomatidae</taxon>
        <taxon>Trypanosoma</taxon>
    </lineage>
</organism>
<feature type="transmembrane region" description="Helical" evidence="7">
    <location>
        <begin position="142"/>
        <end position="164"/>
    </location>
</feature>
<proteinExistence type="predicted"/>
<dbReference type="OrthoDB" id="251548at2759"/>
<dbReference type="PANTHER" id="PTHR31585">
    <property type="entry name" value="FOLATE-BIOPTERIN TRANSPORTER 1, CHLOROPLASTIC"/>
    <property type="match status" value="1"/>
</dbReference>
<comment type="subcellular location">
    <subcellularLocation>
        <location evidence="1">Membrane</location>
        <topology evidence="1">Multi-pass membrane protein</topology>
    </subcellularLocation>
</comment>
<dbReference type="GO" id="GO:0016020">
    <property type="term" value="C:membrane"/>
    <property type="evidence" value="ECO:0007669"/>
    <property type="project" value="UniProtKB-SubCell"/>
</dbReference>
<dbReference type="Pfam" id="PF03092">
    <property type="entry name" value="BT1"/>
    <property type="match status" value="1"/>
</dbReference>
<name>A0A1X0P038_9TRYP</name>
<feature type="region of interest" description="Disordered" evidence="6">
    <location>
        <begin position="1"/>
        <end position="35"/>
    </location>
</feature>
<evidence type="ECO:0000256" key="7">
    <source>
        <dbReference type="SAM" id="Phobius"/>
    </source>
</evidence>
<sequence>MSRPGANSDGGGARHDAFSSNSDDTAPPLSNEMTVEPRFVHPEAKEFFSNKGFLRYIPLFGEAVEGYGPRPVISIAMSYFMCKGVSHYLIRLSLFAMLTRRYGLDGTTYQRLETVVALGWSIKPLAAIASDMFAFFGYSKRWYMFAACIIGAPLSLTYGLMPAVASSGQIVAALLFFNCFTKAVVDILLEGHYSRMLRRVPGPGPALVSWIWCFIMAGSLVATVIVGPLGDAGYPQVAAFIAAGFQL</sequence>
<feature type="transmembrane region" description="Helical" evidence="7">
    <location>
        <begin position="170"/>
        <end position="189"/>
    </location>
</feature>
<feature type="transmembrane region" description="Helical" evidence="7">
    <location>
        <begin position="210"/>
        <end position="230"/>
    </location>
</feature>
<protein>
    <submittedName>
        <fullName evidence="8">Pteridine transporter</fullName>
    </submittedName>
</protein>
<dbReference type="PANTHER" id="PTHR31585:SF51">
    <property type="entry name" value="TRANSPORTER, PUTATIVE-RELATED"/>
    <property type="match status" value="1"/>
</dbReference>
<keyword evidence="4 7" id="KW-1133">Transmembrane helix</keyword>
<gene>
    <name evidence="8" type="ORF">TM35_000081020</name>
</gene>
<dbReference type="InterPro" id="IPR039309">
    <property type="entry name" value="BT1"/>
</dbReference>
<reference evidence="8 9" key="1">
    <citation type="submission" date="2017-03" db="EMBL/GenBank/DDBJ databases">
        <title>An alternative strategy for trypanosome survival in the mammalian bloodstream revealed through genome and transcriptome analysis of the ubiquitous bovine parasite Trypanosoma (Megatrypanum) theileri.</title>
        <authorList>
            <person name="Kelly S."/>
            <person name="Ivens A."/>
            <person name="Mott A."/>
            <person name="O'Neill E."/>
            <person name="Emms D."/>
            <person name="Macleod O."/>
            <person name="Voorheis P."/>
            <person name="Matthews J."/>
            <person name="Matthews K."/>
            <person name="Carrington M."/>
        </authorList>
    </citation>
    <scope>NUCLEOTIDE SEQUENCE [LARGE SCALE GENOMIC DNA]</scope>
    <source>
        <strain evidence="8">Edinburgh</strain>
    </source>
</reference>
<keyword evidence="9" id="KW-1185">Reference proteome</keyword>
<dbReference type="EMBL" id="NBCO01000008">
    <property type="protein sequence ID" value="ORC90304.1"/>
    <property type="molecule type" value="Genomic_DNA"/>
</dbReference>
<evidence type="ECO:0000256" key="6">
    <source>
        <dbReference type="SAM" id="MobiDB-lite"/>
    </source>
</evidence>
<dbReference type="Proteomes" id="UP000192257">
    <property type="component" value="Unassembled WGS sequence"/>
</dbReference>
<dbReference type="RefSeq" id="XP_028884370.1">
    <property type="nucleotide sequence ID" value="XM_029023967.1"/>
</dbReference>
<keyword evidence="3 7" id="KW-0812">Transmembrane</keyword>
<accession>A0A1X0P038</accession>